<organism evidence="2 3">
    <name type="scientific">Candidatus Nomurabacteria bacterium RIFCSPHIGHO2_02_FULL_41_18</name>
    <dbReference type="NCBI Taxonomy" id="1801754"/>
    <lineage>
        <taxon>Bacteria</taxon>
        <taxon>Candidatus Nomuraibacteriota</taxon>
    </lineage>
</organism>
<name>A0A1F6W6H8_9BACT</name>
<feature type="transmembrane region" description="Helical" evidence="1">
    <location>
        <begin position="33"/>
        <end position="54"/>
    </location>
</feature>
<dbReference type="AlphaFoldDB" id="A0A1F6W6H8"/>
<proteinExistence type="predicted"/>
<feature type="transmembrane region" description="Helical" evidence="1">
    <location>
        <begin position="113"/>
        <end position="136"/>
    </location>
</feature>
<keyword evidence="1" id="KW-1133">Transmembrane helix</keyword>
<dbReference type="EMBL" id="MFUE01000014">
    <property type="protein sequence ID" value="OGI77528.1"/>
    <property type="molecule type" value="Genomic_DNA"/>
</dbReference>
<comment type="caution">
    <text evidence="2">The sequence shown here is derived from an EMBL/GenBank/DDBJ whole genome shotgun (WGS) entry which is preliminary data.</text>
</comment>
<dbReference type="Proteomes" id="UP000177777">
    <property type="component" value="Unassembled WGS sequence"/>
</dbReference>
<evidence type="ECO:0000313" key="3">
    <source>
        <dbReference type="Proteomes" id="UP000177777"/>
    </source>
</evidence>
<feature type="transmembrane region" description="Helical" evidence="1">
    <location>
        <begin position="84"/>
        <end position="101"/>
    </location>
</feature>
<keyword evidence="1" id="KW-0472">Membrane</keyword>
<evidence type="ECO:0000313" key="2">
    <source>
        <dbReference type="EMBL" id="OGI77528.1"/>
    </source>
</evidence>
<sequence>MSEDIEKLKKLTIKVLQEEHDNHMENKKQFKNLLVSILLTVLPVFIFIITPGLADKYFHIFSGQLIYTGQDHYFGFSPTFLLDLPYFLPPLLWTLALWFCLKVRKETASRKSFLNYSILSLAVLNSVFFLYSIWFISSFFLK</sequence>
<protein>
    <submittedName>
        <fullName evidence="2">Uncharacterized protein</fullName>
    </submittedName>
</protein>
<dbReference type="STRING" id="1801754.A3D42_03040"/>
<evidence type="ECO:0000256" key="1">
    <source>
        <dbReference type="SAM" id="Phobius"/>
    </source>
</evidence>
<keyword evidence="1" id="KW-0812">Transmembrane</keyword>
<accession>A0A1F6W6H8</accession>
<reference evidence="2 3" key="1">
    <citation type="journal article" date="2016" name="Nat. Commun.">
        <title>Thousands of microbial genomes shed light on interconnected biogeochemical processes in an aquifer system.</title>
        <authorList>
            <person name="Anantharaman K."/>
            <person name="Brown C.T."/>
            <person name="Hug L.A."/>
            <person name="Sharon I."/>
            <person name="Castelle C.J."/>
            <person name="Probst A.J."/>
            <person name="Thomas B.C."/>
            <person name="Singh A."/>
            <person name="Wilkins M.J."/>
            <person name="Karaoz U."/>
            <person name="Brodie E.L."/>
            <person name="Williams K.H."/>
            <person name="Hubbard S.S."/>
            <person name="Banfield J.F."/>
        </authorList>
    </citation>
    <scope>NUCLEOTIDE SEQUENCE [LARGE SCALE GENOMIC DNA]</scope>
</reference>
<gene>
    <name evidence="2" type="ORF">A3D42_03040</name>
</gene>